<accession>X1QYI0</accession>
<dbReference type="EMBL" id="BARV01038514">
    <property type="protein sequence ID" value="GAI48349.1"/>
    <property type="molecule type" value="Genomic_DNA"/>
</dbReference>
<evidence type="ECO:0000313" key="1">
    <source>
        <dbReference type="EMBL" id="GAI48349.1"/>
    </source>
</evidence>
<dbReference type="AlphaFoldDB" id="X1QYI0"/>
<reference evidence="1" key="1">
    <citation type="journal article" date="2014" name="Front. Microbiol.">
        <title>High frequency of phylogenetically diverse reductive dehalogenase-homologous genes in deep subseafloor sedimentary metagenomes.</title>
        <authorList>
            <person name="Kawai M."/>
            <person name="Futagami T."/>
            <person name="Toyoda A."/>
            <person name="Takaki Y."/>
            <person name="Nishi S."/>
            <person name="Hori S."/>
            <person name="Arai W."/>
            <person name="Tsubouchi T."/>
            <person name="Morono Y."/>
            <person name="Uchiyama I."/>
            <person name="Ito T."/>
            <person name="Fujiyama A."/>
            <person name="Inagaki F."/>
            <person name="Takami H."/>
        </authorList>
    </citation>
    <scope>NUCLEOTIDE SEQUENCE</scope>
    <source>
        <strain evidence="1">Expedition CK06-06</strain>
    </source>
</reference>
<gene>
    <name evidence="1" type="ORF">S06H3_59306</name>
</gene>
<sequence length="70" mass="8369">QERHQRKPKLAMKLESTKPTRYHHQALIDFDHCEKGRCINCSLKQMHKCEEAMDRKHGKPRFPYTTGHKP</sequence>
<proteinExistence type="predicted"/>
<feature type="non-terminal residue" evidence="1">
    <location>
        <position position="1"/>
    </location>
</feature>
<name>X1QYI0_9ZZZZ</name>
<protein>
    <submittedName>
        <fullName evidence="1">Uncharacterized protein</fullName>
    </submittedName>
</protein>
<comment type="caution">
    <text evidence="1">The sequence shown here is derived from an EMBL/GenBank/DDBJ whole genome shotgun (WGS) entry which is preliminary data.</text>
</comment>
<organism evidence="1">
    <name type="scientific">marine sediment metagenome</name>
    <dbReference type="NCBI Taxonomy" id="412755"/>
    <lineage>
        <taxon>unclassified sequences</taxon>
        <taxon>metagenomes</taxon>
        <taxon>ecological metagenomes</taxon>
    </lineage>
</organism>